<evidence type="ECO:0000313" key="5">
    <source>
        <dbReference type="EMBL" id="KAK5085968.1"/>
    </source>
</evidence>
<proteinExistence type="inferred from homology"/>
<dbReference type="PANTHER" id="PTHR24320">
    <property type="entry name" value="RETINOL DEHYDROGENASE"/>
    <property type="match status" value="1"/>
</dbReference>
<protein>
    <recommendedName>
        <fullName evidence="7">Short-chain dehydrogenase</fullName>
    </recommendedName>
</protein>
<comment type="similarity">
    <text evidence="1 4">Belongs to the short-chain dehydrogenases/reductases (SDR) family.</text>
</comment>
<dbReference type="PRINTS" id="PR00080">
    <property type="entry name" value="SDRFAMILY"/>
</dbReference>
<name>A0AAN7T0Z6_9EURO</name>
<reference evidence="5 6" key="1">
    <citation type="submission" date="2023-08" db="EMBL/GenBank/DDBJ databases">
        <title>Black Yeasts Isolated from many extreme environments.</title>
        <authorList>
            <person name="Coleine C."/>
            <person name="Stajich J.E."/>
            <person name="Selbmann L."/>
        </authorList>
    </citation>
    <scope>NUCLEOTIDE SEQUENCE [LARGE SCALE GENOMIC DNA]</scope>
    <source>
        <strain evidence="5 6">CCFEE 5910</strain>
    </source>
</reference>
<dbReference type="Proteomes" id="UP001309876">
    <property type="component" value="Unassembled WGS sequence"/>
</dbReference>
<evidence type="ECO:0008006" key="7">
    <source>
        <dbReference type="Google" id="ProtNLM"/>
    </source>
</evidence>
<dbReference type="InterPro" id="IPR036291">
    <property type="entry name" value="NAD(P)-bd_dom_sf"/>
</dbReference>
<dbReference type="Gene3D" id="3.40.50.720">
    <property type="entry name" value="NAD(P)-binding Rossmann-like Domain"/>
    <property type="match status" value="1"/>
</dbReference>
<evidence type="ECO:0000256" key="1">
    <source>
        <dbReference type="ARBA" id="ARBA00006484"/>
    </source>
</evidence>
<evidence type="ECO:0000256" key="3">
    <source>
        <dbReference type="ARBA" id="ARBA00023002"/>
    </source>
</evidence>
<dbReference type="PRINTS" id="PR00081">
    <property type="entry name" value="GDHRDH"/>
</dbReference>
<dbReference type="InterPro" id="IPR002347">
    <property type="entry name" value="SDR_fam"/>
</dbReference>
<keyword evidence="6" id="KW-1185">Reference proteome</keyword>
<organism evidence="5 6">
    <name type="scientific">Lithohypha guttulata</name>
    <dbReference type="NCBI Taxonomy" id="1690604"/>
    <lineage>
        <taxon>Eukaryota</taxon>
        <taxon>Fungi</taxon>
        <taxon>Dikarya</taxon>
        <taxon>Ascomycota</taxon>
        <taxon>Pezizomycotina</taxon>
        <taxon>Eurotiomycetes</taxon>
        <taxon>Chaetothyriomycetidae</taxon>
        <taxon>Chaetothyriales</taxon>
        <taxon>Trichomeriaceae</taxon>
        <taxon>Lithohypha</taxon>
    </lineage>
</organism>
<accession>A0AAN7T0Z6</accession>
<sequence length="318" mass="34207">MMTFSKETTGAVLVANFSKNVANKTIVITGASSGSLGGQTAIDLAHSQPPPAHLILLARSEAKVQPVIDQINTSTTGPLAKFVPILLDDFDSIRSAAKAITDIVGPQGKIDILMNYAGIMAVPYSLSKAGIESQFATNHIGHFLLTLRLKSHLSKNARIINVSSDGYKLGRFDPEKYNFDDGKSYHPWSGYGQSKTANILFTKGLAKRGVISFALHPGVIFGTGLTVGMTDSDKLFEQLEEISVRNTGEAMVMGEGKTVEQGVATAIRAVVDPSLDGKNGSFLDDCEVVEVLDYARDDKLVESLWELSEKLVGEKFVI</sequence>
<dbReference type="SUPFAM" id="SSF51735">
    <property type="entry name" value="NAD(P)-binding Rossmann-fold domains"/>
    <property type="match status" value="1"/>
</dbReference>
<dbReference type="Pfam" id="PF00106">
    <property type="entry name" value="adh_short"/>
    <property type="match status" value="1"/>
</dbReference>
<gene>
    <name evidence="5" type="ORF">LTR05_005258</name>
</gene>
<dbReference type="GO" id="GO:0016491">
    <property type="term" value="F:oxidoreductase activity"/>
    <property type="evidence" value="ECO:0007669"/>
    <property type="project" value="UniProtKB-KW"/>
</dbReference>
<keyword evidence="2" id="KW-0521">NADP</keyword>
<dbReference type="EMBL" id="JAVRRJ010000004">
    <property type="protein sequence ID" value="KAK5085968.1"/>
    <property type="molecule type" value="Genomic_DNA"/>
</dbReference>
<evidence type="ECO:0000256" key="2">
    <source>
        <dbReference type="ARBA" id="ARBA00022857"/>
    </source>
</evidence>
<dbReference type="AlphaFoldDB" id="A0AAN7T0Z6"/>
<dbReference type="PANTHER" id="PTHR24320:SF283">
    <property type="entry name" value="RETINOL DEHYDROGENASE 11"/>
    <property type="match status" value="1"/>
</dbReference>
<evidence type="ECO:0000313" key="6">
    <source>
        <dbReference type="Proteomes" id="UP001309876"/>
    </source>
</evidence>
<keyword evidence="3" id="KW-0560">Oxidoreductase</keyword>
<evidence type="ECO:0000256" key="4">
    <source>
        <dbReference type="RuleBase" id="RU000363"/>
    </source>
</evidence>
<comment type="caution">
    <text evidence="5">The sequence shown here is derived from an EMBL/GenBank/DDBJ whole genome shotgun (WGS) entry which is preliminary data.</text>
</comment>